<dbReference type="AlphaFoldDB" id="A0A939PEL9"/>
<evidence type="ECO:0000256" key="2">
    <source>
        <dbReference type="ARBA" id="ARBA00009008"/>
    </source>
</evidence>
<comment type="similarity">
    <text evidence="2">Belongs to the DivIVA family.</text>
</comment>
<keyword evidence="10" id="KW-1185">Reference proteome</keyword>
<keyword evidence="7" id="KW-0131">Cell cycle</keyword>
<keyword evidence="6" id="KW-0175">Coiled coil</keyword>
<evidence type="ECO:0000256" key="6">
    <source>
        <dbReference type="ARBA" id="ARBA00023054"/>
    </source>
</evidence>
<dbReference type="InterPro" id="IPR019933">
    <property type="entry name" value="DivIVA_domain"/>
</dbReference>
<proteinExistence type="inferred from homology"/>
<protein>
    <recommendedName>
        <fullName evidence="3">Cell wall synthesis protein Wag31</fullName>
    </recommendedName>
    <alternativeName>
        <fullName evidence="8">Antigen 84</fullName>
    </alternativeName>
</protein>
<dbReference type="Gene3D" id="6.10.250.660">
    <property type="match status" value="1"/>
</dbReference>
<gene>
    <name evidence="9" type="ORF">J4573_27190</name>
</gene>
<evidence type="ECO:0000256" key="4">
    <source>
        <dbReference type="ARBA" id="ARBA00022490"/>
    </source>
</evidence>
<dbReference type="EMBL" id="JAGEOJ010000011">
    <property type="protein sequence ID" value="MBO2450812.1"/>
    <property type="molecule type" value="Genomic_DNA"/>
</dbReference>
<evidence type="ECO:0000256" key="5">
    <source>
        <dbReference type="ARBA" id="ARBA00022618"/>
    </source>
</evidence>
<evidence type="ECO:0000313" key="10">
    <source>
        <dbReference type="Proteomes" id="UP000669179"/>
    </source>
</evidence>
<dbReference type="GO" id="GO:0005737">
    <property type="term" value="C:cytoplasm"/>
    <property type="evidence" value="ECO:0007669"/>
    <property type="project" value="UniProtKB-SubCell"/>
</dbReference>
<dbReference type="Proteomes" id="UP000669179">
    <property type="component" value="Unassembled WGS sequence"/>
</dbReference>
<comment type="subcellular location">
    <subcellularLocation>
        <location evidence="1">Cytoplasm</location>
    </subcellularLocation>
</comment>
<dbReference type="PANTHER" id="PTHR35794">
    <property type="entry name" value="CELL DIVISION PROTEIN DIVIVA"/>
    <property type="match status" value="1"/>
</dbReference>
<evidence type="ECO:0000256" key="1">
    <source>
        <dbReference type="ARBA" id="ARBA00004496"/>
    </source>
</evidence>
<dbReference type="Pfam" id="PF05103">
    <property type="entry name" value="DivIVA"/>
    <property type="match status" value="1"/>
</dbReference>
<evidence type="ECO:0000256" key="7">
    <source>
        <dbReference type="ARBA" id="ARBA00023306"/>
    </source>
</evidence>
<name>A0A939PEL9_9ACTN</name>
<keyword evidence="5" id="KW-0132">Cell division</keyword>
<sequence length="61" mass="7195">MNDDLHLRLTPEAVQNQRFSTRRLLPGYAMDEVDAFLDQIKHEMARLIQERDAARRGSRLE</sequence>
<evidence type="ECO:0000256" key="3">
    <source>
        <dbReference type="ARBA" id="ARBA00018787"/>
    </source>
</evidence>
<dbReference type="NCBIfam" id="TIGR03544">
    <property type="entry name" value="DivI1A_domain"/>
    <property type="match status" value="1"/>
</dbReference>
<keyword evidence="4" id="KW-0963">Cytoplasm</keyword>
<evidence type="ECO:0000313" key="9">
    <source>
        <dbReference type="EMBL" id="MBO2450812.1"/>
    </source>
</evidence>
<dbReference type="InterPro" id="IPR007793">
    <property type="entry name" value="DivIVA_fam"/>
</dbReference>
<evidence type="ECO:0000256" key="8">
    <source>
        <dbReference type="ARBA" id="ARBA00031737"/>
    </source>
</evidence>
<reference evidence="9" key="1">
    <citation type="submission" date="2021-03" db="EMBL/GenBank/DDBJ databases">
        <authorList>
            <person name="Kanchanasin P."/>
            <person name="Saeng-In P."/>
            <person name="Phongsopitanun W."/>
            <person name="Yuki M."/>
            <person name="Kudo T."/>
            <person name="Ohkuma M."/>
            <person name="Tanasupawat S."/>
        </authorList>
    </citation>
    <scope>NUCLEOTIDE SEQUENCE</scope>
    <source>
        <strain evidence="9">GKU 128</strain>
    </source>
</reference>
<dbReference type="GO" id="GO:0051301">
    <property type="term" value="P:cell division"/>
    <property type="evidence" value="ECO:0007669"/>
    <property type="project" value="UniProtKB-KW"/>
</dbReference>
<comment type="caution">
    <text evidence="9">The sequence shown here is derived from an EMBL/GenBank/DDBJ whole genome shotgun (WGS) entry which is preliminary data.</text>
</comment>
<accession>A0A939PEL9</accession>
<dbReference type="RefSeq" id="WP_208258691.1">
    <property type="nucleotide sequence ID" value="NZ_JAGEOJ010000011.1"/>
</dbReference>
<dbReference type="PANTHER" id="PTHR35794:SF2">
    <property type="entry name" value="CELL DIVISION PROTEIN DIVIVA"/>
    <property type="match status" value="1"/>
</dbReference>
<organism evidence="9 10">
    <name type="scientific">Actinomadura barringtoniae</name>
    <dbReference type="NCBI Taxonomy" id="1427535"/>
    <lineage>
        <taxon>Bacteria</taxon>
        <taxon>Bacillati</taxon>
        <taxon>Actinomycetota</taxon>
        <taxon>Actinomycetes</taxon>
        <taxon>Streptosporangiales</taxon>
        <taxon>Thermomonosporaceae</taxon>
        <taxon>Actinomadura</taxon>
    </lineage>
</organism>